<dbReference type="PANTHER" id="PTHR43738:SF3">
    <property type="entry name" value="ABC TRANSPORTER PERMEASE"/>
    <property type="match status" value="1"/>
</dbReference>
<dbReference type="GO" id="GO:0005886">
    <property type="term" value="C:plasma membrane"/>
    <property type="evidence" value="ECO:0007669"/>
    <property type="project" value="UniProtKB-SubCell"/>
</dbReference>
<name>D5EKX0_CORAD</name>
<proteinExistence type="predicted"/>
<keyword evidence="4 6" id="KW-1133">Transmembrane helix</keyword>
<dbReference type="Pfam" id="PF02687">
    <property type="entry name" value="FtsX"/>
    <property type="match status" value="1"/>
</dbReference>
<evidence type="ECO:0000256" key="1">
    <source>
        <dbReference type="ARBA" id="ARBA00004651"/>
    </source>
</evidence>
<dbReference type="KEGG" id="caa:Caka_0043"/>
<dbReference type="InterPro" id="IPR025857">
    <property type="entry name" value="MacB_PCD"/>
</dbReference>
<dbReference type="eggNOG" id="COG0577">
    <property type="taxonomic scope" value="Bacteria"/>
</dbReference>
<dbReference type="InterPro" id="IPR051125">
    <property type="entry name" value="ABC-4/HrtB_transporter"/>
</dbReference>
<keyword evidence="2" id="KW-1003">Cell membrane</keyword>
<dbReference type="STRING" id="583355.Caka_0043"/>
<evidence type="ECO:0008006" key="11">
    <source>
        <dbReference type="Google" id="ProtNLM"/>
    </source>
</evidence>
<dbReference type="Pfam" id="PF12704">
    <property type="entry name" value="MacB_PCD"/>
    <property type="match status" value="1"/>
</dbReference>
<dbReference type="RefSeq" id="WP_013041798.1">
    <property type="nucleotide sequence ID" value="NC_014008.1"/>
</dbReference>
<evidence type="ECO:0000313" key="9">
    <source>
        <dbReference type="EMBL" id="ADE53072.1"/>
    </source>
</evidence>
<feature type="transmembrane region" description="Helical" evidence="6">
    <location>
        <begin position="263"/>
        <end position="285"/>
    </location>
</feature>
<sequence>MKALQIRFLPFAYATRNLLRDIPRLLQKIGGSAIVVFLVLAAGAFNEGMKSVLRASGSAHNVILLSAGSEESVERGEIDVQVETLAAAGIRGIESRMGQPAVSGEIHFMGELATATGGERQSLLRGITPSAFEVHREVRILEGDFPASGEVLAGRLVHHTLGVSADAIKPGAEISFEGQRFRISGIFEAPGTVMESEVWFDRNDLMTLTQRDSLSCVIIRMESSDRFPAADLFAKQRLDLELSAIPEVEYYERLSGFFAPIRAMTWLTAGLIAAGAIFGGFNLLYAAFASRIRELATLQAIGFRRVAVFISLVQESLLATLSGTLLAAFLAVFFLEGRAVHFSIGTFSLELSSPVILAGLLMGLLLGLLGAVPPAIRCLAAPLPSTLRS</sequence>
<evidence type="ECO:0000259" key="8">
    <source>
        <dbReference type="Pfam" id="PF12704"/>
    </source>
</evidence>
<feature type="domain" description="ABC3 transporter permease C-terminal" evidence="7">
    <location>
        <begin position="268"/>
        <end position="379"/>
    </location>
</feature>
<dbReference type="InterPro" id="IPR003838">
    <property type="entry name" value="ABC3_permease_C"/>
</dbReference>
<evidence type="ECO:0000256" key="2">
    <source>
        <dbReference type="ARBA" id="ARBA00022475"/>
    </source>
</evidence>
<protein>
    <recommendedName>
        <fullName evidence="11">ABC3 transporter permease protein domain-containing protein</fullName>
    </recommendedName>
</protein>
<keyword evidence="10" id="KW-1185">Reference proteome</keyword>
<keyword evidence="3 6" id="KW-0812">Transmembrane</keyword>
<evidence type="ECO:0000259" key="7">
    <source>
        <dbReference type="Pfam" id="PF02687"/>
    </source>
</evidence>
<keyword evidence="5 6" id="KW-0472">Membrane</keyword>
<gene>
    <name evidence="9" type="ordered locus">Caka_0043</name>
</gene>
<accession>D5EKX0</accession>
<evidence type="ECO:0000256" key="3">
    <source>
        <dbReference type="ARBA" id="ARBA00022692"/>
    </source>
</evidence>
<dbReference type="OrthoDB" id="187379at2"/>
<evidence type="ECO:0000256" key="6">
    <source>
        <dbReference type="SAM" id="Phobius"/>
    </source>
</evidence>
<feature type="transmembrane region" description="Helical" evidence="6">
    <location>
        <begin position="355"/>
        <end position="380"/>
    </location>
</feature>
<dbReference type="AlphaFoldDB" id="D5EKX0"/>
<dbReference type="Proteomes" id="UP000000925">
    <property type="component" value="Chromosome"/>
</dbReference>
<evidence type="ECO:0000256" key="4">
    <source>
        <dbReference type="ARBA" id="ARBA00022989"/>
    </source>
</evidence>
<comment type="subcellular location">
    <subcellularLocation>
        <location evidence="1">Cell membrane</location>
        <topology evidence="1">Multi-pass membrane protein</topology>
    </subcellularLocation>
</comment>
<organism evidence="9 10">
    <name type="scientific">Coraliomargarita akajimensis (strain DSM 45221 / IAM 15411 / JCM 23193 / KCTC 12865 / 04OKA010-24)</name>
    <dbReference type="NCBI Taxonomy" id="583355"/>
    <lineage>
        <taxon>Bacteria</taxon>
        <taxon>Pseudomonadati</taxon>
        <taxon>Verrucomicrobiota</taxon>
        <taxon>Opitutia</taxon>
        <taxon>Puniceicoccales</taxon>
        <taxon>Coraliomargaritaceae</taxon>
        <taxon>Coraliomargarita</taxon>
    </lineage>
</organism>
<reference evidence="9 10" key="1">
    <citation type="journal article" date="2010" name="Stand. Genomic Sci.">
        <title>Complete genome sequence of Coraliomargarita akajimensis type strain (04OKA010-24).</title>
        <authorList>
            <person name="Mavromatis K."/>
            <person name="Abt B."/>
            <person name="Brambilla E."/>
            <person name="Lapidus A."/>
            <person name="Copeland A."/>
            <person name="Deshpande S."/>
            <person name="Nolan M."/>
            <person name="Lucas S."/>
            <person name="Tice H."/>
            <person name="Cheng J.F."/>
            <person name="Han C."/>
            <person name="Detter J.C."/>
            <person name="Woyke T."/>
            <person name="Goodwin L."/>
            <person name="Pitluck S."/>
            <person name="Held B."/>
            <person name="Brettin T."/>
            <person name="Tapia R."/>
            <person name="Ivanova N."/>
            <person name="Mikhailova N."/>
            <person name="Pati A."/>
            <person name="Liolios K."/>
            <person name="Chen A."/>
            <person name="Palaniappan K."/>
            <person name="Land M."/>
            <person name="Hauser L."/>
            <person name="Chang Y.J."/>
            <person name="Jeffries C.D."/>
            <person name="Rohde M."/>
            <person name="Goker M."/>
            <person name="Bristow J."/>
            <person name="Eisen J.A."/>
            <person name="Markowitz V."/>
            <person name="Hugenholtz P."/>
            <person name="Klenk H.P."/>
            <person name="Kyrpides N.C."/>
        </authorList>
    </citation>
    <scope>NUCLEOTIDE SEQUENCE [LARGE SCALE GENOMIC DNA]</scope>
    <source>
        <strain evidence="10">DSM 45221 / IAM 15411 / JCM 23193 / KCTC 12865</strain>
    </source>
</reference>
<evidence type="ECO:0000313" key="10">
    <source>
        <dbReference type="Proteomes" id="UP000000925"/>
    </source>
</evidence>
<evidence type="ECO:0000256" key="5">
    <source>
        <dbReference type="ARBA" id="ARBA00023136"/>
    </source>
</evidence>
<dbReference type="HOGENOM" id="CLU_000604_8_8_0"/>
<dbReference type="PANTHER" id="PTHR43738">
    <property type="entry name" value="ABC TRANSPORTER, MEMBRANE PROTEIN"/>
    <property type="match status" value="1"/>
</dbReference>
<dbReference type="EMBL" id="CP001998">
    <property type="protein sequence ID" value="ADE53072.1"/>
    <property type="molecule type" value="Genomic_DNA"/>
</dbReference>
<feature type="transmembrane region" description="Helical" evidence="6">
    <location>
        <begin position="306"/>
        <end position="335"/>
    </location>
</feature>
<feature type="domain" description="MacB-like periplasmic core" evidence="8">
    <location>
        <begin position="31"/>
        <end position="229"/>
    </location>
</feature>